<protein>
    <recommendedName>
        <fullName evidence="3">DUF3368 domain-containing protein</fullName>
    </recommendedName>
</protein>
<gene>
    <name evidence="1" type="ordered locus">cce_3220</name>
</gene>
<dbReference type="KEGG" id="cyt:cce_3220"/>
<dbReference type="Proteomes" id="UP000001203">
    <property type="component" value="Chromosome circular"/>
</dbReference>
<name>B1WXM7_CROS5</name>
<keyword evidence="2" id="KW-1185">Reference proteome</keyword>
<dbReference type="RefSeq" id="WP_009547640.1">
    <property type="nucleotide sequence ID" value="NC_010546.1"/>
</dbReference>
<dbReference type="OrthoDB" id="9796404at2"/>
<dbReference type="eggNOG" id="COG2405">
    <property type="taxonomic scope" value="Bacteria"/>
</dbReference>
<dbReference type="HOGENOM" id="CLU_115769_0_2_3"/>
<dbReference type="AlphaFoldDB" id="B1WXM7"/>
<evidence type="ECO:0000313" key="1">
    <source>
        <dbReference type="EMBL" id="ACB52568.1"/>
    </source>
</evidence>
<dbReference type="PANTHER" id="PTHR39550:SF1">
    <property type="entry name" value="SLL0658 PROTEIN"/>
    <property type="match status" value="1"/>
</dbReference>
<dbReference type="InterPro" id="IPR021799">
    <property type="entry name" value="PIN-like_prokaryotic"/>
</dbReference>
<sequence length="159" mass="17882">MIIISDTSPLCYLILIDCIDILPQLYGNVIITEAVYQELQAEATPEIVKKWIKNPPNWLIIETINDLSDTELDKLDQGEKEAIILAEEIKADLVILDDKIARNIANKRGLKIIGLLGILGNAAQNNLIDLSTKITELQQTSFFISPKLLNLVRKKFNLE</sequence>
<dbReference type="EMBL" id="CP000806">
    <property type="protein sequence ID" value="ACB52568.1"/>
    <property type="molecule type" value="Genomic_DNA"/>
</dbReference>
<evidence type="ECO:0008006" key="3">
    <source>
        <dbReference type="Google" id="ProtNLM"/>
    </source>
</evidence>
<proteinExistence type="predicted"/>
<dbReference type="Pfam" id="PF11848">
    <property type="entry name" value="DUF3368"/>
    <property type="match status" value="1"/>
</dbReference>
<dbReference type="PANTHER" id="PTHR39550">
    <property type="entry name" value="SLL0658 PROTEIN"/>
    <property type="match status" value="1"/>
</dbReference>
<organism evidence="1 2">
    <name type="scientific">Crocosphaera subtropica (strain ATCC 51142 / BH68)</name>
    <name type="common">Cyanothece sp. (strain ATCC 51142)</name>
    <dbReference type="NCBI Taxonomy" id="43989"/>
    <lineage>
        <taxon>Bacteria</taxon>
        <taxon>Bacillati</taxon>
        <taxon>Cyanobacteriota</taxon>
        <taxon>Cyanophyceae</taxon>
        <taxon>Oscillatoriophycideae</taxon>
        <taxon>Chroococcales</taxon>
        <taxon>Aphanothecaceae</taxon>
        <taxon>Crocosphaera</taxon>
        <taxon>Crocosphaera subtropica</taxon>
    </lineage>
</organism>
<dbReference type="STRING" id="43989.cce_3220"/>
<reference evidence="1 2" key="1">
    <citation type="journal article" date="2008" name="Proc. Natl. Acad. Sci. U.S.A.">
        <title>The genome of Cyanothece 51142, a unicellular diazotrophic cyanobacterium important in the marine nitrogen cycle.</title>
        <authorList>
            <person name="Welsh E.A."/>
            <person name="Liberton M."/>
            <person name="Stoeckel J."/>
            <person name="Loh T."/>
            <person name="Elvitigala T."/>
            <person name="Wang C."/>
            <person name="Wollam A."/>
            <person name="Fulton R.S."/>
            <person name="Clifton S.W."/>
            <person name="Jacobs J.M."/>
            <person name="Aurora R."/>
            <person name="Ghosh B.K."/>
            <person name="Sherman L.A."/>
            <person name="Smith R.D."/>
            <person name="Wilson R.K."/>
            <person name="Pakrasi H.B."/>
        </authorList>
    </citation>
    <scope>NUCLEOTIDE SEQUENCE [LARGE SCALE GENOMIC DNA]</scope>
    <source>
        <strain evidence="2">ATCC 51142 / BH68</strain>
    </source>
</reference>
<accession>B1WXM7</accession>
<evidence type="ECO:0000313" key="2">
    <source>
        <dbReference type="Proteomes" id="UP000001203"/>
    </source>
</evidence>